<comment type="caution">
    <text evidence="3">The sequence shown here is derived from an EMBL/GenBank/DDBJ whole genome shotgun (WGS) entry which is preliminary data.</text>
</comment>
<dbReference type="InterPro" id="IPR001810">
    <property type="entry name" value="F-box_dom"/>
</dbReference>
<dbReference type="InterPro" id="IPR017451">
    <property type="entry name" value="F-box-assoc_interact_dom"/>
</dbReference>
<dbReference type="InterPro" id="IPR013187">
    <property type="entry name" value="F-box-assoc_dom_typ3"/>
</dbReference>
<feature type="domain" description="F-box" evidence="2">
    <location>
        <begin position="31"/>
        <end position="71"/>
    </location>
</feature>
<evidence type="ECO:0000259" key="2">
    <source>
        <dbReference type="SMART" id="SM00256"/>
    </source>
</evidence>
<dbReference type="STRING" id="4615.A0A199V441"/>
<evidence type="ECO:0000256" key="1">
    <source>
        <dbReference type="SAM" id="MobiDB-lite"/>
    </source>
</evidence>
<sequence length="459" mass="51552">SPRADESGSREREEGRKRMRIETTDQQQKETPYEIIQEILSRLPTRAVLRSGLVSKLWFSAASNAYFRSLHYSRMGPDPKPVILLLGDSKKGVTSSGPARIRRGGNIPLYHLSAPQNYELCNTCNGLLCLAPRNPAEPIIVCNPLTDESVALPAAPPPMEDCYCLVGLGFCSTSNGYKVFRISYPREGNYVALRATGGAGVLEVCDVGCNESWRRVCRLLLPPFGKPVCVDGKIHWVAHSHISEDEILSVDVCSEKYIYTTIPSVAHCGRRELSHYGTEGFAPIILEMEGCVSIAAHYHFSGLFIWVLKDLQQNRWELRHSCFPLLPPFTCAVAYTQEIVNVCFYDGILLLRLRHQLRHQCVMYDTREHSSTVPPRGWRVDVSEILSITEGELIGGFYPSLVPAKEFASCSSRSSKMCRSEDSWFPCEVLNMKENKASALARYVLRRKAWNGRLYPTVV</sequence>
<evidence type="ECO:0000313" key="4">
    <source>
        <dbReference type="Proteomes" id="UP000092600"/>
    </source>
</evidence>
<dbReference type="NCBIfam" id="TIGR01640">
    <property type="entry name" value="F_box_assoc_1"/>
    <property type="match status" value="1"/>
</dbReference>
<dbReference type="InterPro" id="IPR050796">
    <property type="entry name" value="SCF_F-box_component"/>
</dbReference>
<dbReference type="EMBL" id="LSRQ01003333">
    <property type="protein sequence ID" value="OAY71748.1"/>
    <property type="molecule type" value="Genomic_DNA"/>
</dbReference>
<dbReference type="Pfam" id="PF08268">
    <property type="entry name" value="FBA_3"/>
    <property type="match status" value="1"/>
</dbReference>
<evidence type="ECO:0000313" key="3">
    <source>
        <dbReference type="EMBL" id="OAY71748.1"/>
    </source>
</evidence>
<protein>
    <submittedName>
        <fullName evidence="3">Putative F-box protein</fullName>
    </submittedName>
</protein>
<gene>
    <name evidence="3" type="ORF">ACMD2_00799</name>
</gene>
<dbReference type="PANTHER" id="PTHR31672">
    <property type="entry name" value="BNACNNG10540D PROTEIN"/>
    <property type="match status" value="1"/>
</dbReference>
<feature type="non-terminal residue" evidence="3">
    <location>
        <position position="1"/>
    </location>
</feature>
<name>A0A199V441_ANACO</name>
<dbReference type="Proteomes" id="UP000092600">
    <property type="component" value="Unassembled WGS sequence"/>
</dbReference>
<organism evidence="3 4">
    <name type="scientific">Ananas comosus</name>
    <name type="common">Pineapple</name>
    <name type="synonym">Ananas ananas</name>
    <dbReference type="NCBI Taxonomy" id="4615"/>
    <lineage>
        <taxon>Eukaryota</taxon>
        <taxon>Viridiplantae</taxon>
        <taxon>Streptophyta</taxon>
        <taxon>Embryophyta</taxon>
        <taxon>Tracheophyta</taxon>
        <taxon>Spermatophyta</taxon>
        <taxon>Magnoliopsida</taxon>
        <taxon>Liliopsida</taxon>
        <taxon>Poales</taxon>
        <taxon>Bromeliaceae</taxon>
        <taxon>Bromelioideae</taxon>
        <taxon>Ananas</taxon>
    </lineage>
</organism>
<dbReference type="InterPro" id="IPR036047">
    <property type="entry name" value="F-box-like_dom_sf"/>
</dbReference>
<dbReference type="Pfam" id="PF12937">
    <property type="entry name" value="F-box-like"/>
    <property type="match status" value="1"/>
</dbReference>
<dbReference type="SMART" id="SM00256">
    <property type="entry name" value="FBOX"/>
    <property type="match status" value="1"/>
</dbReference>
<feature type="region of interest" description="Disordered" evidence="1">
    <location>
        <begin position="1"/>
        <end position="29"/>
    </location>
</feature>
<dbReference type="AlphaFoldDB" id="A0A199V441"/>
<dbReference type="CDD" id="cd09917">
    <property type="entry name" value="F-box_SF"/>
    <property type="match status" value="1"/>
</dbReference>
<dbReference type="PANTHER" id="PTHR31672:SF2">
    <property type="entry name" value="F-BOX DOMAIN-CONTAINING PROTEIN"/>
    <property type="match status" value="1"/>
</dbReference>
<feature type="non-terminal residue" evidence="3">
    <location>
        <position position="459"/>
    </location>
</feature>
<dbReference type="SUPFAM" id="SSF81383">
    <property type="entry name" value="F-box domain"/>
    <property type="match status" value="1"/>
</dbReference>
<reference evidence="3 4" key="1">
    <citation type="journal article" date="2016" name="DNA Res.">
        <title>The draft genome of MD-2 pineapple using hybrid error correction of long reads.</title>
        <authorList>
            <person name="Redwan R.M."/>
            <person name="Saidin A."/>
            <person name="Kumar S.V."/>
        </authorList>
    </citation>
    <scope>NUCLEOTIDE SEQUENCE [LARGE SCALE GENOMIC DNA]</scope>
    <source>
        <strain evidence="4">cv. MD2</strain>
        <tissue evidence="3">Leaf</tissue>
    </source>
</reference>
<accession>A0A199V441</accession>
<proteinExistence type="predicted"/>